<dbReference type="CDD" id="cd10917">
    <property type="entry name" value="CE4_NodB_like_6s_7s"/>
    <property type="match status" value="1"/>
</dbReference>
<name>A0A495PZG7_9FLAO</name>
<evidence type="ECO:0000313" key="5">
    <source>
        <dbReference type="Proteomes" id="UP000276282"/>
    </source>
</evidence>
<proteinExistence type="predicted"/>
<evidence type="ECO:0000259" key="3">
    <source>
        <dbReference type="PROSITE" id="PS51677"/>
    </source>
</evidence>
<dbReference type="PROSITE" id="PS51677">
    <property type="entry name" value="NODB"/>
    <property type="match status" value="1"/>
</dbReference>
<dbReference type="PANTHER" id="PTHR10587:SF133">
    <property type="entry name" value="CHITIN DEACETYLASE 1-RELATED"/>
    <property type="match status" value="1"/>
</dbReference>
<dbReference type="GO" id="GO:0016020">
    <property type="term" value="C:membrane"/>
    <property type="evidence" value="ECO:0007669"/>
    <property type="project" value="TreeGrafter"/>
</dbReference>
<sequence length="212" mass="24390">MAYFKNISKLGRILYPSLLWNMPRDSKTIYLSFDDGPHPEITPWLLNLLNDHQAKATFFCVGENIHKFPEVFQQLISEGHSFGNHTYNHLKGWKTSTTKYLENVREAEEIISKFSGNTGSQKLFRPPYGKITPSQAKALQQLNYKIVMWDSLSADFDPTISAEQCYKNVIENTKEGSIVVFHDSLKASEKLRIVLPRVLEYYSKKGFSYKGL</sequence>
<dbReference type="Gene3D" id="3.20.20.370">
    <property type="entry name" value="Glycoside hydrolase/deacetylase"/>
    <property type="match status" value="1"/>
</dbReference>
<comment type="caution">
    <text evidence="4">The sequence shown here is derived from an EMBL/GenBank/DDBJ whole genome shotgun (WGS) entry which is preliminary data.</text>
</comment>
<feature type="domain" description="NodB homology" evidence="3">
    <location>
        <begin position="27"/>
        <end position="210"/>
    </location>
</feature>
<dbReference type="PANTHER" id="PTHR10587">
    <property type="entry name" value="GLYCOSYL TRANSFERASE-RELATED"/>
    <property type="match status" value="1"/>
</dbReference>
<dbReference type="Proteomes" id="UP000276282">
    <property type="component" value="Unassembled WGS sequence"/>
</dbReference>
<dbReference type="OrthoDB" id="9812065at2"/>
<protein>
    <submittedName>
        <fullName evidence="4">Peptidoglycan/xylan/chitin deacetylase (PgdA/CDA1 family)</fullName>
    </submittedName>
</protein>
<dbReference type="EMBL" id="RBLG01000001">
    <property type="protein sequence ID" value="RKS55919.1"/>
    <property type="molecule type" value="Genomic_DNA"/>
</dbReference>
<organism evidence="4 5">
    <name type="scientific">Gillisia mitskevichiae</name>
    <dbReference type="NCBI Taxonomy" id="270921"/>
    <lineage>
        <taxon>Bacteria</taxon>
        <taxon>Pseudomonadati</taxon>
        <taxon>Bacteroidota</taxon>
        <taxon>Flavobacteriia</taxon>
        <taxon>Flavobacteriales</taxon>
        <taxon>Flavobacteriaceae</taxon>
        <taxon>Gillisia</taxon>
    </lineage>
</organism>
<keyword evidence="5" id="KW-1185">Reference proteome</keyword>
<dbReference type="GO" id="GO:0046872">
    <property type="term" value="F:metal ion binding"/>
    <property type="evidence" value="ECO:0007669"/>
    <property type="project" value="UniProtKB-KW"/>
</dbReference>
<gene>
    <name evidence="4" type="ORF">BC962_0893</name>
</gene>
<evidence type="ECO:0000313" key="4">
    <source>
        <dbReference type="EMBL" id="RKS55919.1"/>
    </source>
</evidence>
<dbReference type="GO" id="GO:0016810">
    <property type="term" value="F:hydrolase activity, acting on carbon-nitrogen (but not peptide) bonds"/>
    <property type="evidence" value="ECO:0007669"/>
    <property type="project" value="InterPro"/>
</dbReference>
<keyword evidence="2" id="KW-0378">Hydrolase</keyword>
<accession>A0A495PZG7</accession>
<keyword evidence="1" id="KW-0479">Metal-binding</keyword>
<evidence type="ECO:0000256" key="1">
    <source>
        <dbReference type="ARBA" id="ARBA00022723"/>
    </source>
</evidence>
<reference evidence="4 5" key="1">
    <citation type="submission" date="2018-10" db="EMBL/GenBank/DDBJ databases">
        <title>Genomic Encyclopedia of Archaeal and Bacterial Type Strains, Phase II (KMG-II): from individual species to whole genera.</title>
        <authorList>
            <person name="Goeker M."/>
        </authorList>
    </citation>
    <scope>NUCLEOTIDE SEQUENCE [LARGE SCALE GENOMIC DNA]</scope>
    <source>
        <strain evidence="4 5">DSM 19839</strain>
    </source>
</reference>
<dbReference type="InterPro" id="IPR002509">
    <property type="entry name" value="NODB_dom"/>
</dbReference>
<evidence type="ECO:0000256" key="2">
    <source>
        <dbReference type="ARBA" id="ARBA00022801"/>
    </source>
</evidence>
<dbReference type="GO" id="GO:0005975">
    <property type="term" value="P:carbohydrate metabolic process"/>
    <property type="evidence" value="ECO:0007669"/>
    <property type="project" value="InterPro"/>
</dbReference>
<dbReference type="Pfam" id="PF01522">
    <property type="entry name" value="Polysacc_deac_1"/>
    <property type="match status" value="1"/>
</dbReference>
<dbReference type="SUPFAM" id="SSF88713">
    <property type="entry name" value="Glycoside hydrolase/deacetylase"/>
    <property type="match status" value="1"/>
</dbReference>
<dbReference type="InterPro" id="IPR011330">
    <property type="entry name" value="Glyco_hydro/deAcase_b/a-brl"/>
</dbReference>
<dbReference type="InterPro" id="IPR050248">
    <property type="entry name" value="Polysacc_deacetylase_ArnD"/>
</dbReference>
<dbReference type="AlphaFoldDB" id="A0A495PZG7"/>